<proteinExistence type="predicted"/>
<reference evidence="2 3" key="1">
    <citation type="submission" date="2016-08" db="EMBL/GenBank/DDBJ databases">
        <title>A Parts List for Fungal Cellulosomes Revealed by Comparative Genomics.</title>
        <authorList>
            <consortium name="DOE Joint Genome Institute"/>
            <person name="Haitjema C.H."/>
            <person name="Gilmore S.P."/>
            <person name="Henske J.K."/>
            <person name="Solomon K.V."/>
            <person name="De Groot R."/>
            <person name="Kuo A."/>
            <person name="Mondo S.J."/>
            <person name="Salamov A.A."/>
            <person name="Labutti K."/>
            <person name="Zhao Z."/>
            <person name="Chiniquy J."/>
            <person name="Barry K."/>
            <person name="Brewer H.M."/>
            <person name="Purvine S.O."/>
            <person name="Wright A.T."/>
            <person name="Boxma B."/>
            <person name="Van Alen T."/>
            <person name="Hackstein J.H."/>
            <person name="Baker S.E."/>
            <person name="Grigoriev I.V."/>
            <person name="O'Malley M.A."/>
        </authorList>
    </citation>
    <scope>NUCLEOTIDE SEQUENCE [LARGE SCALE GENOMIC DNA]</scope>
    <source>
        <strain evidence="2 3">G1</strain>
    </source>
</reference>
<dbReference type="EMBL" id="MCOG01000121">
    <property type="protein sequence ID" value="ORY42105.1"/>
    <property type="molecule type" value="Genomic_DNA"/>
</dbReference>
<sequence>MKQSSVSSVNYKKKFQIVLDPESYATAERCGYNKAIFEGEEIKGHVEIELVKPEMVKCIRLQLIGFITKSSRIDYRDVLKYVNNPENPGGALQKALKPMKALSIDSNPVSSSSNSKKSSDNVNTSSSKYDNISILVDYDVILWGKFKTSKSNINNSNDESSSKNNTSFMGGLKSANKSLKDDNFGSRKDLINHKFAASRLGNEPMKLPFSFKLCHITDNSSFSLPSSYKNGKCQIEFFLYATIYRPWPNRNSIRVMNLRVLQKIKIDLPIYNSPQEQTKVKELKFMKYIKKGIIEMNVKIPQKAFCHRDNIPIEIKINHLGMNKSIIGFCVGLYEICSYEDTNNKKFVKYSFKLLSERFYEYQIEPGESNVFTVLNFPIIDGNCSIQKKFIKSDIFSSNSSSLSGSEENMKKRKESIKNNDDSIMEDDELSEEEKEEKDITRILLKDAKIPYISATINDPSRWPIKVEHKLRVVAITNEYIKKIINKIKGDDKNGNDENEKENENEPANNDYEEYVETDSQANIKISPPASPNPDLSNSSLAIQSNGYLNSDQQNESRRMSFMGSNSNNTTKDLLNIQNAENQKFINENKKYGVILGHLSNGDTPTLSKSKKALDIEFDIVIGTMTRVARLYGKEFKLQEEIEDQYYNAIIRKNNINNKLKLVNTTISSGSMSNKIAQKKEDTHTRARTNSSNNSLSVAAANNLNEENITHAKLSPILSAASINKDLPLPPTKNTKDETKKVSVLPQQPPELPPRNNTDMASSSSTPLYPAVQSDYQYQASQSVYQYPVSQPGYQYQIPQPGYQYQTSQSGYQYQAIQPEYQYFPNMQQYSNPEEFIPSAPTFEDINTPPPPYEYDSNTQPQSQTDSKSKS</sequence>
<feature type="compositionally biased region" description="Polar residues" evidence="1">
    <location>
        <begin position="856"/>
        <end position="871"/>
    </location>
</feature>
<dbReference type="Proteomes" id="UP000193920">
    <property type="component" value="Unassembled WGS sequence"/>
</dbReference>
<evidence type="ECO:0000313" key="3">
    <source>
        <dbReference type="Proteomes" id="UP000193920"/>
    </source>
</evidence>
<evidence type="ECO:0008006" key="4">
    <source>
        <dbReference type="Google" id="ProtNLM"/>
    </source>
</evidence>
<comment type="caution">
    <text evidence="2">The sequence shown here is derived from an EMBL/GenBank/DDBJ whole genome shotgun (WGS) entry which is preliminary data.</text>
</comment>
<dbReference type="STRING" id="1754190.A0A1Y2C718"/>
<evidence type="ECO:0000313" key="2">
    <source>
        <dbReference type="EMBL" id="ORY42105.1"/>
    </source>
</evidence>
<feature type="region of interest" description="Disordered" evidence="1">
    <location>
        <begin position="489"/>
        <end position="510"/>
    </location>
</feature>
<feature type="region of interest" description="Disordered" evidence="1">
    <location>
        <begin position="105"/>
        <end position="125"/>
    </location>
</feature>
<name>A0A1Y2C718_9FUNG</name>
<feature type="compositionally biased region" description="Acidic residues" evidence="1">
    <location>
        <begin position="423"/>
        <end position="436"/>
    </location>
</feature>
<feature type="compositionally biased region" description="Basic and acidic residues" evidence="1">
    <location>
        <begin position="489"/>
        <end position="504"/>
    </location>
</feature>
<dbReference type="Gene3D" id="2.60.40.640">
    <property type="match status" value="2"/>
</dbReference>
<dbReference type="InterPro" id="IPR014752">
    <property type="entry name" value="Arrestin-like_C"/>
</dbReference>
<protein>
    <recommendedName>
        <fullName evidence="4">Arrestin C-terminal-like domain-containing protein</fullName>
    </recommendedName>
</protein>
<feature type="compositionally biased region" description="Polar residues" evidence="1">
    <location>
        <begin position="755"/>
        <end position="767"/>
    </location>
</feature>
<feature type="region of interest" description="Disordered" evidence="1">
    <location>
        <begin position="827"/>
        <end position="871"/>
    </location>
</feature>
<evidence type="ECO:0000256" key="1">
    <source>
        <dbReference type="SAM" id="MobiDB-lite"/>
    </source>
</evidence>
<dbReference type="OrthoDB" id="7785529at2759"/>
<accession>A0A1Y2C718</accession>
<dbReference type="AlphaFoldDB" id="A0A1Y2C718"/>
<feature type="region of interest" description="Disordered" evidence="1">
    <location>
        <begin position="724"/>
        <end position="768"/>
    </location>
</feature>
<gene>
    <name evidence="2" type="ORF">LY90DRAFT_671935</name>
</gene>
<organism evidence="2 3">
    <name type="scientific">Neocallimastix californiae</name>
    <dbReference type="NCBI Taxonomy" id="1754190"/>
    <lineage>
        <taxon>Eukaryota</taxon>
        <taxon>Fungi</taxon>
        <taxon>Fungi incertae sedis</taxon>
        <taxon>Chytridiomycota</taxon>
        <taxon>Chytridiomycota incertae sedis</taxon>
        <taxon>Neocallimastigomycetes</taxon>
        <taxon>Neocallimastigales</taxon>
        <taxon>Neocallimastigaceae</taxon>
        <taxon>Neocallimastix</taxon>
    </lineage>
</organism>
<feature type="compositionally biased region" description="Low complexity" evidence="1">
    <location>
        <begin position="397"/>
        <end position="406"/>
    </location>
</feature>
<feature type="region of interest" description="Disordered" evidence="1">
    <location>
        <begin position="397"/>
        <end position="437"/>
    </location>
</feature>
<keyword evidence="3" id="KW-1185">Reference proteome</keyword>